<organism evidence="2 3">
    <name type="scientific">Staurois parvus</name>
    <dbReference type="NCBI Taxonomy" id="386267"/>
    <lineage>
        <taxon>Eukaryota</taxon>
        <taxon>Metazoa</taxon>
        <taxon>Chordata</taxon>
        <taxon>Craniata</taxon>
        <taxon>Vertebrata</taxon>
        <taxon>Euteleostomi</taxon>
        <taxon>Amphibia</taxon>
        <taxon>Batrachia</taxon>
        <taxon>Anura</taxon>
        <taxon>Neobatrachia</taxon>
        <taxon>Ranoidea</taxon>
        <taxon>Ranidae</taxon>
        <taxon>Staurois</taxon>
    </lineage>
</organism>
<dbReference type="EMBL" id="CATNWA010019198">
    <property type="protein sequence ID" value="CAI9611882.1"/>
    <property type="molecule type" value="Genomic_DNA"/>
</dbReference>
<protein>
    <submittedName>
        <fullName evidence="2">Uncharacterized protein</fullName>
    </submittedName>
</protein>
<gene>
    <name evidence="2" type="ORF">SPARVUS_LOCUS14618451</name>
</gene>
<proteinExistence type="predicted"/>
<evidence type="ECO:0000256" key="1">
    <source>
        <dbReference type="SAM" id="MobiDB-lite"/>
    </source>
</evidence>
<evidence type="ECO:0000313" key="3">
    <source>
        <dbReference type="Proteomes" id="UP001162483"/>
    </source>
</evidence>
<evidence type="ECO:0000313" key="2">
    <source>
        <dbReference type="EMBL" id="CAI9611882.1"/>
    </source>
</evidence>
<feature type="non-terminal residue" evidence="2">
    <location>
        <position position="143"/>
    </location>
</feature>
<dbReference type="Proteomes" id="UP001162483">
    <property type="component" value="Unassembled WGS sequence"/>
</dbReference>
<feature type="region of interest" description="Disordered" evidence="1">
    <location>
        <begin position="24"/>
        <end position="47"/>
    </location>
</feature>
<accession>A0ABN9GSR3</accession>
<name>A0ABN9GSR3_9NEOB</name>
<sequence length="143" mass="14892">MTAGHWVIRHWIVWLDSGHRVTQARQQATGPSGIGSSGSTAGHRVTRHDSGHRVIRYRIVWIDSGTGSSGVGLSGSTAGIGSSGVIGSSGRISSSGWVQTSGWVGDIRLKCGVLRHQAEPRKAGSQTAGSPVWILAGMVLVGK</sequence>
<keyword evidence="3" id="KW-1185">Reference proteome</keyword>
<reference evidence="2" key="1">
    <citation type="submission" date="2023-05" db="EMBL/GenBank/DDBJ databases">
        <authorList>
            <person name="Stuckert A."/>
        </authorList>
    </citation>
    <scope>NUCLEOTIDE SEQUENCE</scope>
</reference>
<comment type="caution">
    <text evidence="2">The sequence shown here is derived from an EMBL/GenBank/DDBJ whole genome shotgun (WGS) entry which is preliminary data.</text>
</comment>